<evidence type="ECO:0000313" key="2">
    <source>
        <dbReference type="Proteomes" id="UP001500433"/>
    </source>
</evidence>
<keyword evidence="2" id="KW-1185">Reference proteome</keyword>
<evidence type="ECO:0000313" key="1">
    <source>
        <dbReference type="EMBL" id="GAA4885345.1"/>
    </source>
</evidence>
<name>A0ABP9ERM0_9FLAO</name>
<comment type="caution">
    <text evidence="1">The sequence shown here is derived from an EMBL/GenBank/DDBJ whole genome shotgun (WGS) entry which is preliminary data.</text>
</comment>
<keyword evidence="1" id="KW-0808">Transferase</keyword>
<dbReference type="InterPro" id="IPR029044">
    <property type="entry name" value="Nucleotide-diphossugar_trans"/>
</dbReference>
<proteinExistence type="predicted"/>
<reference evidence="2" key="1">
    <citation type="journal article" date="2019" name="Int. J. Syst. Evol. Microbiol.">
        <title>The Global Catalogue of Microorganisms (GCM) 10K type strain sequencing project: providing services to taxonomists for standard genome sequencing and annotation.</title>
        <authorList>
            <consortium name="The Broad Institute Genomics Platform"/>
            <consortium name="The Broad Institute Genome Sequencing Center for Infectious Disease"/>
            <person name="Wu L."/>
            <person name="Ma J."/>
        </authorList>
    </citation>
    <scope>NUCLEOTIDE SEQUENCE [LARGE SCALE GENOMIC DNA]</scope>
    <source>
        <strain evidence="2">JCM 18274</strain>
    </source>
</reference>
<accession>A0ABP9ERM0</accession>
<organism evidence="1 2">
    <name type="scientific">Flaviramulus aquimarinus</name>
    <dbReference type="NCBI Taxonomy" id="1170456"/>
    <lineage>
        <taxon>Bacteria</taxon>
        <taxon>Pseudomonadati</taxon>
        <taxon>Bacteroidota</taxon>
        <taxon>Flavobacteriia</taxon>
        <taxon>Flavobacteriales</taxon>
        <taxon>Flavobacteriaceae</taxon>
        <taxon>Flaviramulus</taxon>
    </lineage>
</organism>
<gene>
    <name evidence="1" type="ORF">GCM10023311_05010</name>
</gene>
<dbReference type="RefSeq" id="WP_345272431.1">
    <property type="nucleotide sequence ID" value="NZ_BAABJH010000001.1"/>
</dbReference>
<sequence length="263" mass="30633">MLVFIVPVKSEKVSADWNTFCKLFERSIKSICQQKDSEFEVVVVCHEIPSIHFKHPKIHYVTANFPPPLLAGNEEAEKIGKREIDKGKKILLGVEHSKQFNPSHIMVVDSDDCISNKIAGFIKKSDKTIPGWYMEKGYVYREGDHYICLNRSYFNMLCGTSVIIKPEFIKDMFRKEPYLYFDHALKKLPNNIKFIPFPFAAAIYSMGNGENHYMSTAKVKSLNDHSNIFNFNELVRLYKKLNTYRFRLVTSGFKNRFNLHKIE</sequence>
<dbReference type="EMBL" id="BAABJH010000001">
    <property type="protein sequence ID" value="GAA4885345.1"/>
    <property type="molecule type" value="Genomic_DNA"/>
</dbReference>
<dbReference type="GO" id="GO:0016740">
    <property type="term" value="F:transferase activity"/>
    <property type="evidence" value="ECO:0007669"/>
    <property type="project" value="UniProtKB-KW"/>
</dbReference>
<protein>
    <submittedName>
        <fullName evidence="1">Galactosyl transferase</fullName>
    </submittedName>
</protein>
<dbReference type="SUPFAM" id="SSF53448">
    <property type="entry name" value="Nucleotide-diphospho-sugar transferases"/>
    <property type="match status" value="1"/>
</dbReference>
<dbReference type="Proteomes" id="UP001500433">
    <property type="component" value="Unassembled WGS sequence"/>
</dbReference>